<keyword evidence="2" id="KW-0963">Cytoplasm</keyword>
<dbReference type="SUPFAM" id="SSF48452">
    <property type="entry name" value="TPR-like"/>
    <property type="match status" value="1"/>
</dbReference>
<dbReference type="Pfam" id="PF13424">
    <property type="entry name" value="TPR_12"/>
    <property type="match status" value="1"/>
</dbReference>
<dbReference type="Proteomes" id="UP000034681">
    <property type="component" value="Unassembled WGS sequence"/>
</dbReference>
<dbReference type="STRING" id="317619.GCA_000332315_04365"/>
<evidence type="ECO:0000313" key="6">
    <source>
        <dbReference type="Proteomes" id="UP000034681"/>
    </source>
</evidence>
<evidence type="ECO:0000256" key="1">
    <source>
        <dbReference type="ARBA" id="ARBA00004496"/>
    </source>
</evidence>
<dbReference type="InterPro" id="IPR002151">
    <property type="entry name" value="Kinesin_light"/>
</dbReference>
<dbReference type="EMBL" id="AJTX02000009">
    <property type="protein sequence ID" value="KKI98398.1"/>
    <property type="molecule type" value="Genomic_DNA"/>
</dbReference>
<evidence type="ECO:0000256" key="3">
    <source>
        <dbReference type="ARBA" id="ARBA00022737"/>
    </source>
</evidence>
<comment type="caution">
    <text evidence="5">The sequence shown here is derived from an EMBL/GenBank/DDBJ whole genome shotgun (WGS) entry which is preliminary data.</text>
</comment>
<dbReference type="GO" id="GO:0005737">
    <property type="term" value="C:cytoplasm"/>
    <property type="evidence" value="ECO:0007669"/>
    <property type="project" value="UniProtKB-SubCell"/>
</dbReference>
<evidence type="ECO:0000313" key="5">
    <source>
        <dbReference type="EMBL" id="KKI98398.1"/>
    </source>
</evidence>
<dbReference type="AlphaFoldDB" id="A0A0M2PUT7"/>
<protein>
    <submittedName>
        <fullName evidence="5">Tetratricopeptide repeat family protein</fullName>
    </submittedName>
</protein>
<dbReference type="GO" id="GO:0019894">
    <property type="term" value="F:kinesin binding"/>
    <property type="evidence" value="ECO:0007669"/>
    <property type="project" value="TreeGrafter"/>
</dbReference>
<organism evidence="5 6">
    <name type="scientific">Prochlorothrix hollandica PCC 9006 = CALU 1027</name>
    <dbReference type="NCBI Taxonomy" id="317619"/>
    <lineage>
        <taxon>Bacteria</taxon>
        <taxon>Bacillati</taxon>
        <taxon>Cyanobacteriota</taxon>
        <taxon>Cyanophyceae</taxon>
        <taxon>Prochlorotrichales</taxon>
        <taxon>Prochlorotrichaceae</taxon>
        <taxon>Prochlorothrix</taxon>
    </lineage>
</organism>
<evidence type="ECO:0000256" key="4">
    <source>
        <dbReference type="ARBA" id="ARBA00022803"/>
    </source>
</evidence>
<sequence>MGRYEEALPLYGRSLAIWEQELGANHPDTATSLNNLAGLYES</sequence>
<reference evidence="5" key="1">
    <citation type="submission" date="2012-04" db="EMBL/GenBank/DDBJ databases">
        <authorList>
            <person name="Borisov I.G."/>
            <person name="Ivanikova N.V."/>
            <person name="Pinevich A.V."/>
        </authorList>
    </citation>
    <scope>NUCLEOTIDE SEQUENCE [LARGE SCALE GENOMIC DNA]</scope>
    <source>
        <strain evidence="5">CALU 1027</strain>
    </source>
</reference>
<keyword evidence="3" id="KW-0677">Repeat</keyword>
<dbReference type="InterPro" id="IPR011990">
    <property type="entry name" value="TPR-like_helical_dom_sf"/>
</dbReference>
<keyword evidence="4" id="KW-0802">TPR repeat</keyword>
<gene>
    <name evidence="5" type="ORF">PROH_19595</name>
</gene>
<dbReference type="PANTHER" id="PTHR45783:SF3">
    <property type="entry name" value="KINESIN LIGHT CHAIN"/>
    <property type="match status" value="1"/>
</dbReference>
<name>A0A0M2PUT7_PROHO</name>
<dbReference type="PANTHER" id="PTHR45783">
    <property type="entry name" value="KINESIN LIGHT CHAIN"/>
    <property type="match status" value="1"/>
</dbReference>
<dbReference type="Gene3D" id="1.25.40.10">
    <property type="entry name" value="Tetratricopeptide repeat domain"/>
    <property type="match status" value="1"/>
</dbReference>
<evidence type="ECO:0000256" key="2">
    <source>
        <dbReference type="ARBA" id="ARBA00022490"/>
    </source>
</evidence>
<feature type="non-terminal residue" evidence="5">
    <location>
        <position position="42"/>
    </location>
</feature>
<dbReference type="GO" id="GO:0007018">
    <property type="term" value="P:microtubule-based movement"/>
    <property type="evidence" value="ECO:0007669"/>
    <property type="project" value="TreeGrafter"/>
</dbReference>
<dbReference type="GO" id="GO:0005871">
    <property type="term" value="C:kinesin complex"/>
    <property type="evidence" value="ECO:0007669"/>
    <property type="project" value="InterPro"/>
</dbReference>
<comment type="subcellular location">
    <subcellularLocation>
        <location evidence="1">Cytoplasm</location>
    </subcellularLocation>
</comment>
<proteinExistence type="predicted"/>
<keyword evidence="6" id="KW-1185">Reference proteome</keyword>
<accession>A0A0M2PUT7</accession>